<name>A0ABV5VTJ5_9BACL</name>
<dbReference type="Pfam" id="PF11575">
    <property type="entry name" value="FhuF_C"/>
    <property type="match status" value="1"/>
</dbReference>
<gene>
    <name evidence="3" type="ORF">ACFFNY_07010</name>
</gene>
<evidence type="ECO:0000259" key="1">
    <source>
        <dbReference type="Pfam" id="PF06276"/>
    </source>
</evidence>
<feature type="domain" description="Ferric siderophore reductase C-terminal" evidence="2">
    <location>
        <begin position="226"/>
        <end position="245"/>
    </location>
</feature>
<evidence type="ECO:0000313" key="3">
    <source>
        <dbReference type="EMBL" id="MFB9751311.1"/>
    </source>
</evidence>
<dbReference type="Proteomes" id="UP001589619">
    <property type="component" value="Unassembled WGS sequence"/>
</dbReference>
<feature type="domain" description="Aerobactin siderophore biosynthesis IucA/IucC-like C-terminal" evidence="1">
    <location>
        <begin position="75"/>
        <end position="170"/>
    </location>
</feature>
<keyword evidence="4" id="KW-1185">Reference proteome</keyword>
<reference evidence="3 4" key="1">
    <citation type="submission" date="2024-09" db="EMBL/GenBank/DDBJ databases">
        <authorList>
            <person name="Sun Q."/>
            <person name="Mori K."/>
        </authorList>
    </citation>
    <scope>NUCLEOTIDE SEQUENCE [LARGE SCALE GENOMIC DNA]</scope>
    <source>
        <strain evidence="3 4">JCM 12520</strain>
    </source>
</reference>
<dbReference type="EMBL" id="JBHMAG010000006">
    <property type="protein sequence ID" value="MFB9751311.1"/>
    <property type="molecule type" value="Genomic_DNA"/>
</dbReference>
<dbReference type="InterPro" id="IPR024726">
    <property type="entry name" value="FhuF_C"/>
</dbReference>
<dbReference type="RefSeq" id="WP_344906568.1">
    <property type="nucleotide sequence ID" value="NZ_BAAAYO010000005.1"/>
</dbReference>
<organism evidence="3 4">
    <name type="scientific">Paenibacillus hodogayensis</name>
    <dbReference type="NCBI Taxonomy" id="279208"/>
    <lineage>
        <taxon>Bacteria</taxon>
        <taxon>Bacillati</taxon>
        <taxon>Bacillota</taxon>
        <taxon>Bacilli</taxon>
        <taxon>Bacillales</taxon>
        <taxon>Paenibacillaceae</taxon>
        <taxon>Paenibacillus</taxon>
    </lineage>
</organism>
<proteinExistence type="predicted"/>
<sequence>MQPTLDISLADKFFHITPHGSEHPVLSMPAVSLLEPETMRSLLVAGRDMLKGLGLDISLSFFGLGVFGLPAVVHTYMWQYDQVLDLSIENITVQVETHNDHAHLVLCIDEVRWKPLPAEGRREAIAAELEQLFRHTVTPLIEAAAACAGLKPDLVWNQFGARMISVSDYVLQHAPNEALKDKYRADLELLRTGLPAEVFHRRKNPYEHKPRFVESPTDAGKQLLIRSSCCMWYRREQGVKCYTCPILNDAQREEMKCQMREKQGHSA</sequence>
<evidence type="ECO:0000313" key="4">
    <source>
        <dbReference type="Proteomes" id="UP001589619"/>
    </source>
</evidence>
<dbReference type="Pfam" id="PF06276">
    <property type="entry name" value="FhuF"/>
    <property type="match status" value="1"/>
</dbReference>
<accession>A0ABV5VTJ5</accession>
<dbReference type="InterPro" id="IPR022770">
    <property type="entry name" value="IucA/IucC-like_C"/>
</dbReference>
<evidence type="ECO:0000259" key="2">
    <source>
        <dbReference type="Pfam" id="PF11575"/>
    </source>
</evidence>
<protein>
    <submittedName>
        <fullName evidence="3">(2Fe-2S)-binding protein</fullName>
    </submittedName>
</protein>
<comment type="caution">
    <text evidence="3">The sequence shown here is derived from an EMBL/GenBank/DDBJ whole genome shotgun (WGS) entry which is preliminary data.</text>
</comment>